<organism evidence="2 3">
    <name type="scientific">Streptococcus oralis subsp. oralis</name>
    <dbReference type="NCBI Taxonomy" id="1891914"/>
    <lineage>
        <taxon>Bacteria</taxon>
        <taxon>Bacillati</taxon>
        <taxon>Bacillota</taxon>
        <taxon>Bacilli</taxon>
        <taxon>Lactobacillales</taxon>
        <taxon>Streptococcaceae</taxon>
        <taxon>Streptococcus</taxon>
    </lineage>
</organism>
<gene>
    <name evidence="2" type="ORF">B7712_03790</name>
</gene>
<dbReference type="Pfam" id="PF22481">
    <property type="entry name" value="DUF6985"/>
    <property type="match status" value="1"/>
</dbReference>
<dbReference type="RefSeq" id="WP_084849313.1">
    <property type="nucleotide sequence ID" value="NZ_NCUI01000025.1"/>
</dbReference>
<keyword evidence="3" id="KW-1185">Reference proteome</keyword>
<name>A0A1X1IFA4_STROR</name>
<dbReference type="EMBL" id="NCUT01000028">
    <property type="protein sequence ID" value="ORO71790.1"/>
    <property type="molecule type" value="Genomic_DNA"/>
</dbReference>
<feature type="domain" description="DUF6985" evidence="1">
    <location>
        <begin position="8"/>
        <end position="158"/>
    </location>
</feature>
<dbReference type="InterPro" id="IPR054254">
    <property type="entry name" value="DUF6985"/>
</dbReference>
<comment type="caution">
    <text evidence="2">The sequence shown here is derived from an EMBL/GenBank/DDBJ whole genome shotgun (WGS) entry which is preliminary data.</text>
</comment>
<dbReference type="AlphaFoldDB" id="A0A1X1IFA4"/>
<evidence type="ECO:0000259" key="1">
    <source>
        <dbReference type="Pfam" id="PF22481"/>
    </source>
</evidence>
<evidence type="ECO:0000313" key="2">
    <source>
        <dbReference type="EMBL" id="ORO71790.1"/>
    </source>
</evidence>
<protein>
    <recommendedName>
        <fullName evidence="1">DUF6985 domain-containing protein</fullName>
    </recommendedName>
</protein>
<evidence type="ECO:0000313" key="3">
    <source>
        <dbReference type="Proteomes" id="UP000193160"/>
    </source>
</evidence>
<reference evidence="2 3" key="1">
    <citation type="journal article" date="2016" name="Eur. J. Clin. Microbiol. Infect. Dis.">
        <title>Whole genome sequencing as a tool for phylogenetic analysis of clinical strains of Mitis group streptococci.</title>
        <authorList>
            <person name="Rasmussen L.H."/>
            <person name="Dargis R."/>
            <person name="Hojholt K."/>
            <person name="Christensen J.J."/>
            <person name="Skovgaard O."/>
            <person name="Justesen U.S."/>
            <person name="Rosenvinge F.S."/>
            <person name="Moser C."/>
            <person name="Lukjancenko O."/>
            <person name="Rasmussen S."/>
            <person name="Nielsen X.C."/>
        </authorList>
    </citation>
    <scope>NUCLEOTIDE SEQUENCE [LARGE SCALE GENOMIC DNA]</scope>
    <source>
        <strain evidence="2 3">B_007274_11</strain>
    </source>
</reference>
<accession>A0A1X1IFA4</accession>
<dbReference type="Proteomes" id="UP000193160">
    <property type="component" value="Unassembled WGS sequence"/>
</dbReference>
<sequence length="159" mass="18675">MEINHQTFGKLKYNYGWTKDISLDIFNKRHVLEINIDADEDAEFEINQEKAYIFFENHLDEIVKEANVAIISYYNREISDIVSSYTNHKAKQYFLDIIGDKEKIYSLLQPKQILFPLTFDENVEEFGFLCECDWDKENGIGIKFVNGVLSEIGFQDILL</sequence>
<proteinExistence type="predicted"/>